<dbReference type="EMBL" id="PDCK01000041">
    <property type="protein sequence ID" value="PRQ42349.1"/>
    <property type="molecule type" value="Genomic_DNA"/>
</dbReference>
<dbReference type="InterPro" id="IPR006011">
    <property type="entry name" value="Syntaxin_N"/>
</dbReference>
<dbReference type="STRING" id="74649.A0A2P6R7G9"/>
<evidence type="ECO:0000256" key="2">
    <source>
        <dbReference type="ARBA" id="ARBA00022448"/>
    </source>
</evidence>
<accession>A0A2P6R7G9</accession>
<gene>
    <name evidence="15" type="ORF">RchiOBHm_Chr3g0456681</name>
</gene>
<dbReference type="GO" id="GO:0000149">
    <property type="term" value="F:SNARE binding"/>
    <property type="evidence" value="ECO:0007669"/>
    <property type="project" value="TreeGrafter"/>
</dbReference>
<dbReference type="GO" id="GO:0043001">
    <property type="term" value="P:Golgi to plasma membrane protein transport"/>
    <property type="evidence" value="ECO:0007669"/>
    <property type="project" value="UniProtKB-ARBA"/>
</dbReference>
<feature type="region of interest" description="Disordered" evidence="12">
    <location>
        <begin position="183"/>
        <end position="206"/>
    </location>
</feature>
<feature type="domain" description="T-SNARE coiled-coil homology" evidence="14">
    <location>
        <begin position="227"/>
        <end position="289"/>
    </location>
</feature>
<dbReference type="InterPro" id="IPR045242">
    <property type="entry name" value="Syntaxin"/>
</dbReference>
<dbReference type="Gene3D" id="1.20.58.70">
    <property type="match status" value="1"/>
</dbReference>
<keyword evidence="9 13" id="KW-0472">Membrane</keyword>
<evidence type="ECO:0000256" key="1">
    <source>
        <dbReference type="ARBA" id="ARBA00009063"/>
    </source>
</evidence>
<dbReference type="PROSITE" id="PS50192">
    <property type="entry name" value="T_SNARE"/>
    <property type="match status" value="1"/>
</dbReference>
<keyword evidence="3 13" id="KW-0812">Transmembrane</keyword>
<dbReference type="InterPro" id="IPR000727">
    <property type="entry name" value="T_SNARE_dom"/>
</dbReference>
<evidence type="ECO:0000313" key="16">
    <source>
        <dbReference type="Proteomes" id="UP000238479"/>
    </source>
</evidence>
<organism evidence="15 16">
    <name type="scientific">Rosa chinensis</name>
    <name type="common">China rose</name>
    <dbReference type="NCBI Taxonomy" id="74649"/>
    <lineage>
        <taxon>Eukaryota</taxon>
        <taxon>Viridiplantae</taxon>
        <taxon>Streptophyta</taxon>
        <taxon>Embryophyta</taxon>
        <taxon>Tracheophyta</taxon>
        <taxon>Spermatophyta</taxon>
        <taxon>Magnoliopsida</taxon>
        <taxon>eudicotyledons</taxon>
        <taxon>Gunneridae</taxon>
        <taxon>Pentapetalae</taxon>
        <taxon>rosids</taxon>
        <taxon>fabids</taxon>
        <taxon>Rosales</taxon>
        <taxon>Rosaceae</taxon>
        <taxon>Rosoideae</taxon>
        <taxon>Rosoideae incertae sedis</taxon>
        <taxon>Rosa</taxon>
    </lineage>
</organism>
<dbReference type="FunFam" id="1.20.58.70:FF:000010">
    <property type="entry name" value="Syntaxin-43"/>
    <property type="match status" value="1"/>
</dbReference>
<dbReference type="PANTHER" id="PTHR19957">
    <property type="entry name" value="SYNTAXIN"/>
    <property type="match status" value="1"/>
</dbReference>
<comment type="caution">
    <text evidence="15">The sequence shown here is derived from an EMBL/GenBank/DDBJ whole genome shotgun (WGS) entry which is preliminary data.</text>
</comment>
<dbReference type="OrthoDB" id="10251371at2759"/>
<dbReference type="InterPro" id="IPR010989">
    <property type="entry name" value="SNARE"/>
</dbReference>
<dbReference type="Proteomes" id="UP000238479">
    <property type="component" value="Chromosome 3"/>
</dbReference>
<dbReference type="GO" id="GO:0006906">
    <property type="term" value="P:vesicle fusion"/>
    <property type="evidence" value="ECO:0007669"/>
    <property type="project" value="UniProtKB-ARBA"/>
</dbReference>
<dbReference type="Pfam" id="PF05739">
    <property type="entry name" value="SNARE"/>
    <property type="match status" value="1"/>
</dbReference>
<dbReference type="InterPro" id="IPR006012">
    <property type="entry name" value="Syntaxin/epimorphin_CS"/>
</dbReference>
<dbReference type="GO" id="GO:0009658">
    <property type="term" value="P:chloroplast organization"/>
    <property type="evidence" value="ECO:0007669"/>
    <property type="project" value="UniProtKB-ARBA"/>
</dbReference>
<evidence type="ECO:0000256" key="10">
    <source>
        <dbReference type="ARBA" id="ARBA00037801"/>
    </source>
</evidence>
<evidence type="ECO:0000256" key="8">
    <source>
        <dbReference type="ARBA" id="ARBA00023054"/>
    </source>
</evidence>
<dbReference type="GO" id="GO:0005484">
    <property type="term" value="F:SNAP receptor activity"/>
    <property type="evidence" value="ECO:0007669"/>
    <property type="project" value="InterPro"/>
</dbReference>
<keyword evidence="2" id="KW-0813">Transport</keyword>
<keyword evidence="8" id="KW-0175">Coiled coil</keyword>
<evidence type="ECO:0000256" key="5">
    <source>
        <dbReference type="ARBA" id="ARBA00022927"/>
    </source>
</evidence>
<keyword evidence="6 13" id="KW-1133">Transmembrane helix</keyword>
<dbReference type="PROSITE" id="PS00914">
    <property type="entry name" value="SYNTAXIN"/>
    <property type="match status" value="1"/>
</dbReference>
<dbReference type="SMART" id="SM00397">
    <property type="entry name" value="t_SNARE"/>
    <property type="match status" value="1"/>
</dbReference>
<comment type="subcellular location">
    <subcellularLocation>
        <location evidence="10">Golgi apparatus</location>
        <location evidence="10">trans-Golgi network membrane</location>
        <topology evidence="10">Single-pass type IV membrane protein</topology>
    </subcellularLocation>
</comment>
<dbReference type="GO" id="GO:0007030">
    <property type="term" value="P:Golgi organization"/>
    <property type="evidence" value="ECO:0007669"/>
    <property type="project" value="UniProtKB-ARBA"/>
</dbReference>
<reference evidence="15 16" key="1">
    <citation type="journal article" date="2018" name="Nat. Genet.">
        <title>The Rosa genome provides new insights in the design of modern roses.</title>
        <authorList>
            <person name="Bendahmane M."/>
        </authorList>
    </citation>
    <scope>NUCLEOTIDE SEQUENCE [LARGE SCALE GENOMIC DNA]</scope>
    <source>
        <strain evidence="16">cv. Old Blush</strain>
    </source>
</reference>
<keyword evidence="5" id="KW-0653">Protein transport</keyword>
<dbReference type="GO" id="GO:0009863">
    <property type="term" value="P:salicylic acid mediated signaling pathway"/>
    <property type="evidence" value="ECO:0007669"/>
    <property type="project" value="UniProtKB-ARBA"/>
</dbReference>
<feature type="transmembrane region" description="Helical" evidence="13">
    <location>
        <begin position="297"/>
        <end position="318"/>
    </location>
</feature>
<dbReference type="SUPFAM" id="SSF47661">
    <property type="entry name" value="t-snare proteins"/>
    <property type="match status" value="1"/>
</dbReference>
<evidence type="ECO:0000256" key="4">
    <source>
        <dbReference type="ARBA" id="ARBA00022821"/>
    </source>
</evidence>
<dbReference type="GO" id="GO:0048278">
    <property type="term" value="P:vesicle docking"/>
    <property type="evidence" value="ECO:0007669"/>
    <property type="project" value="TreeGrafter"/>
</dbReference>
<evidence type="ECO:0000256" key="3">
    <source>
        <dbReference type="ARBA" id="ARBA00022692"/>
    </source>
</evidence>
<dbReference type="SMART" id="SM00503">
    <property type="entry name" value="SynN"/>
    <property type="match status" value="1"/>
</dbReference>
<comment type="similarity">
    <text evidence="1 11">Belongs to the syntaxin family.</text>
</comment>
<dbReference type="GO" id="GO:0006896">
    <property type="term" value="P:Golgi to vacuole transport"/>
    <property type="evidence" value="ECO:0007669"/>
    <property type="project" value="UniProtKB-ARBA"/>
</dbReference>
<evidence type="ECO:0000256" key="12">
    <source>
        <dbReference type="SAM" id="MobiDB-lite"/>
    </source>
</evidence>
<dbReference type="GO" id="GO:0050832">
    <property type="term" value="P:defense response to fungus"/>
    <property type="evidence" value="ECO:0007669"/>
    <property type="project" value="UniProtKB-ARBA"/>
</dbReference>
<proteinExistence type="inferred from homology"/>
<evidence type="ECO:0000259" key="14">
    <source>
        <dbReference type="PROSITE" id="PS50192"/>
    </source>
</evidence>
<evidence type="ECO:0000256" key="11">
    <source>
        <dbReference type="RuleBase" id="RU003858"/>
    </source>
</evidence>
<dbReference type="GO" id="GO:0006886">
    <property type="term" value="P:intracellular protein transport"/>
    <property type="evidence" value="ECO:0007669"/>
    <property type="project" value="InterPro"/>
</dbReference>
<evidence type="ECO:0000313" key="15">
    <source>
        <dbReference type="EMBL" id="PRQ42349.1"/>
    </source>
</evidence>
<dbReference type="GO" id="GO:0098629">
    <property type="term" value="P:trans-Golgi network membrane organization"/>
    <property type="evidence" value="ECO:0007669"/>
    <property type="project" value="UniProtKB-ARBA"/>
</dbReference>
<name>A0A2P6R7G9_ROSCH</name>
<keyword evidence="16" id="KW-1185">Reference proteome</keyword>
<evidence type="ECO:0000256" key="6">
    <source>
        <dbReference type="ARBA" id="ARBA00022989"/>
    </source>
</evidence>
<sequence>MATRNRTLLYRKYRDALKTVRSPVGSSASASTSSGAGGPVIELSSLMHKNRSYAPLSTEDPGNSSKGAITVGLPPAWVDVSEEIAVNVQRARVKMSELSKAHAKALMPSFGDGKEDQRLIESLTQEITGLITKSQKRLQRLAAAGPSEDSNVRKNVQVSLATDLQSLSNELRKKQSNYLKRLKQQKEGQDGDDLEMNLNGSRSRMDGDDLDEIMFHERETAQIKKHEAFTAEREREIHQVVESVNELAQIMKDLSVLVIDQGTIVDRIDYNIQNVASTVEDGLKQLQKAERTQKQGGMVMCATVLVIMCAVMLVLLVLKEILF</sequence>
<protein>
    <recommendedName>
        <fullName evidence="14">t-SNARE coiled-coil homology domain-containing protein</fullName>
    </recommendedName>
</protein>
<dbReference type="OMA" id="DFRRCHA"/>
<keyword evidence="7" id="KW-0333">Golgi apparatus</keyword>
<dbReference type="Gramene" id="PRQ42349">
    <property type="protein sequence ID" value="PRQ42349"/>
    <property type="gene ID" value="RchiOBHm_Chr3g0456681"/>
</dbReference>
<evidence type="ECO:0000256" key="9">
    <source>
        <dbReference type="ARBA" id="ARBA00023136"/>
    </source>
</evidence>
<keyword evidence="4" id="KW-0611">Plant defense</keyword>
<dbReference type="GO" id="GO:0031201">
    <property type="term" value="C:SNARE complex"/>
    <property type="evidence" value="ECO:0007669"/>
    <property type="project" value="TreeGrafter"/>
</dbReference>
<evidence type="ECO:0000256" key="7">
    <source>
        <dbReference type="ARBA" id="ARBA00023034"/>
    </source>
</evidence>
<dbReference type="CDD" id="cd15845">
    <property type="entry name" value="SNARE_syntaxin16"/>
    <property type="match status" value="1"/>
</dbReference>
<dbReference type="PANTHER" id="PTHR19957:SF83">
    <property type="entry name" value="SYNTAXIN-16"/>
    <property type="match status" value="1"/>
</dbReference>
<evidence type="ECO:0000256" key="13">
    <source>
        <dbReference type="SAM" id="Phobius"/>
    </source>
</evidence>
<dbReference type="AlphaFoldDB" id="A0A2P6R7G9"/>
<dbReference type="GO" id="GO:0005802">
    <property type="term" value="C:trans-Golgi network"/>
    <property type="evidence" value="ECO:0007669"/>
    <property type="project" value="UniProtKB-ARBA"/>
</dbReference>